<dbReference type="RefSeq" id="WP_179908076.1">
    <property type="nucleotide sequence ID" value="NZ_CP058910.1"/>
</dbReference>
<dbReference type="SUPFAM" id="SSF46785">
    <property type="entry name" value="Winged helix' DNA-binding domain"/>
    <property type="match status" value="1"/>
</dbReference>
<keyword evidence="2" id="KW-1185">Reference proteome</keyword>
<protein>
    <recommendedName>
        <fullName evidence="3">MarR family transcriptional regulator</fullName>
    </recommendedName>
</protein>
<evidence type="ECO:0000313" key="2">
    <source>
        <dbReference type="Proteomes" id="UP000509667"/>
    </source>
</evidence>
<organism evidence="1 2">
    <name type="scientific">Halosimplex rubrum</name>
    <dbReference type="NCBI Taxonomy" id="869889"/>
    <lineage>
        <taxon>Archaea</taxon>
        <taxon>Methanobacteriati</taxon>
        <taxon>Methanobacteriota</taxon>
        <taxon>Stenosarchaea group</taxon>
        <taxon>Halobacteria</taxon>
        <taxon>Halobacteriales</taxon>
        <taxon>Haloarculaceae</taxon>
        <taxon>Halosimplex</taxon>
    </lineage>
</organism>
<dbReference type="GeneID" id="56078785"/>
<evidence type="ECO:0000313" key="1">
    <source>
        <dbReference type="EMBL" id="QLH78154.1"/>
    </source>
</evidence>
<name>A0A7D5TPI5_9EURY</name>
<dbReference type="Proteomes" id="UP000509667">
    <property type="component" value="Chromosome"/>
</dbReference>
<reference evidence="1 2" key="1">
    <citation type="submission" date="2020-07" db="EMBL/GenBank/DDBJ databases">
        <title>Halosimplex pelagicum sp. nov. and Halosimplex rubrum sp. nov., isolated from salted brown alga Laminaria, and emended description of the genus Halosimplex.</title>
        <authorList>
            <person name="Cui H."/>
        </authorList>
    </citation>
    <scope>NUCLEOTIDE SEQUENCE [LARGE SCALE GENOMIC DNA]</scope>
    <source>
        <strain evidence="1 2">R27</strain>
    </source>
</reference>
<dbReference type="OrthoDB" id="374229at2157"/>
<evidence type="ECO:0008006" key="3">
    <source>
        <dbReference type="Google" id="ProtNLM"/>
    </source>
</evidence>
<dbReference type="KEGG" id="hrr:HZS55_12940"/>
<sequence>MTRKYTQRDYVHMSVMRVRDWEFDARDIQTVIADDYDTEVSYETIRGALKTLREEGLLELTDDGNHYKRNF</sequence>
<accession>A0A7D5TPI5</accession>
<dbReference type="EMBL" id="CP058910">
    <property type="protein sequence ID" value="QLH78154.1"/>
    <property type="molecule type" value="Genomic_DNA"/>
</dbReference>
<proteinExistence type="predicted"/>
<gene>
    <name evidence="1" type="ORF">HZS55_12940</name>
</gene>
<dbReference type="AlphaFoldDB" id="A0A7D5TPI5"/>
<dbReference type="InterPro" id="IPR036390">
    <property type="entry name" value="WH_DNA-bd_sf"/>
</dbReference>